<keyword evidence="2" id="KW-1185">Reference proteome</keyword>
<dbReference type="AlphaFoldDB" id="D5BFG0"/>
<dbReference type="OrthoDB" id="8479124at2"/>
<accession>D5BFG0</accession>
<evidence type="ECO:0000313" key="1">
    <source>
        <dbReference type="EMBL" id="ADF50904.1"/>
    </source>
</evidence>
<dbReference type="KEGG" id="zpr:ZPR_0547"/>
<name>D5BFG0_ZUNPS</name>
<proteinExistence type="predicted"/>
<dbReference type="Proteomes" id="UP000001654">
    <property type="component" value="Chromosome"/>
</dbReference>
<dbReference type="InterPro" id="IPR029044">
    <property type="entry name" value="Nucleotide-diphossugar_trans"/>
</dbReference>
<dbReference type="eggNOG" id="COG1442">
    <property type="taxonomic scope" value="Bacteria"/>
</dbReference>
<protein>
    <recommendedName>
        <fullName evidence="3">Glycosyl transferase</fullName>
    </recommendedName>
</protein>
<reference evidence="1 2" key="1">
    <citation type="journal article" date="2010" name="BMC Genomics">
        <title>The complete genome of Zunongwangia profunda SM-A87 reveals its adaptation to the deep-sea environment and ecological role in sedimentary organic nitrogen degradation.</title>
        <authorList>
            <person name="Qin Q.L."/>
            <person name="Zhang X.Y."/>
            <person name="Wang X.M."/>
            <person name="Liu G.M."/>
            <person name="Chen X.L."/>
            <person name="Xie B.B."/>
            <person name="Dang H.Y."/>
            <person name="Zhou B.C."/>
            <person name="Yu J."/>
            <person name="Zhang Y.Z."/>
        </authorList>
    </citation>
    <scope>NUCLEOTIDE SEQUENCE [LARGE SCALE GENOMIC DNA]</scope>
    <source>
        <strain evidence="2">DSM 18752 / CCTCC AB 206139 / SM-A87</strain>
    </source>
</reference>
<sequence length="322" mass="37050">MNIKVCTLFEGRYHYGVAVLTNSLYKWGFRGEIHVGYRGNLPNWTSSREENKSIDWGGVSTFEVLDGLTLNFLPLETDISLTNYKPNFMMDLLENETTTADGLLYFDPDIVNVTPINFFAEWIEYGIAMAADVNSPISRNHPRRMKWVEFYSKCSIDLNYESDIYVNGGFIGVAKKDIVFLNLWKKSQDLMANEIGGLHKSIFSEKPKVVYGGDFDAFSKTDQDALNVAIGIYDGKTCIVDRDAMGFFPGLVMFPHALGRQKPWDVKPLLFWLKGLKPRRVDKLFWEYAEGPIKPYNKFMVYQKQILIKIWSVLSRFYSKPL</sequence>
<evidence type="ECO:0008006" key="3">
    <source>
        <dbReference type="Google" id="ProtNLM"/>
    </source>
</evidence>
<dbReference type="HOGENOM" id="CLU_885489_0_0_10"/>
<organism evidence="1 2">
    <name type="scientific">Zunongwangia profunda (strain DSM 18752 / CCTCC AB 206139 / SM-A87)</name>
    <name type="common">Wangia profunda</name>
    <dbReference type="NCBI Taxonomy" id="655815"/>
    <lineage>
        <taxon>Bacteria</taxon>
        <taxon>Pseudomonadati</taxon>
        <taxon>Bacteroidota</taxon>
        <taxon>Flavobacteriia</taxon>
        <taxon>Flavobacteriales</taxon>
        <taxon>Flavobacteriaceae</taxon>
        <taxon>Zunongwangia</taxon>
    </lineage>
</organism>
<gene>
    <name evidence="1" type="ordered locus">ZPR_0547</name>
</gene>
<evidence type="ECO:0000313" key="2">
    <source>
        <dbReference type="Proteomes" id="UP000001654"/>
    </source>
</evidence>
<dbReference type="SUPFAM" id="SSF53448">
    <property type="entry name" value="Nucleotide-diphospho-sugar transferases"/>
    <property type="match status" value="1"/>
</dbReference>
<dbReference type="EMBL" id="CP001650">
    <property type="protein sequence ID" value="ADF50904.1"/>
    <property type="molecule type" value="Genomic_DNA"/>
</dbReference>
<dbReference type="STRING" id="655815.ZPR_0547"/>
<dbReference type="RefSeq" id="WP_013070057.1">
    <property type="nucleotide sequence ID" value="NC_014041.1"/>
</dbReference>